<dbReference type="SUPFAM" id="SSF53686">
    <property type="entry name" value="Tryptophan synthase beta subunit-like PLP-dependent enzymes"/>
    <property type="match status" value="1"/>
</dbReference>
<gene>
    <name evidence="5" type="ORF">V2S66_00575</name>
</gene>
<sequence length="350" mass="35143">MNAERPPKLTLTALPTPVEAAPRLAEAIGLNAADLWIKRDDLTGLGGGGNKVRKLEYTVGAARARGADVLVTTGAPQSNHARLTAAAAARAGMRAVLVFPGSAGGPVVGNLALDGLLGARVVWAGAVDADGLAKAAAGVVETLRRDGARPALIPFGGSSALGAEGYADCGRELLAQLPDLRHVVVALGSGGTMAGLVAALGARTVLGVDCGARPDAAEAVVRFAAPLIATGADAGTDPEIEIEIETDPGTGTGTGPAPHHLRIRTDQVGEGYGAFSEETASALTLAARSEGLMLDPVYTGRAMAGLAAAVRDGDIRPGERTVLLHTGGLPGLFGHPAALRFAGAGLRPER</sequence>
<name>A0ABU7P5B0_9ACTN</name>
<dbReference type="InterPro" id="IPR027278">
    <property type="entry name" value="ACCD_DCysDesulf"/>
</dbReference>
<protein>
    <submittedName>
        <fullName evidence="5">Pyridoxal-phosphate dependent enzyme</fullName>
    </submittedName>
</protein>
<keyword evidence="3" id="KW-0663">Pyridoxal phosphate</keyword>
<dbReference type="PANTHER" id="PTHR43780">
    <property type="entry name" value="1-AMINOCYCLOPROPANE-1-CARBOXYLATE DEAMINASE-RELATED"/>
    <property type="match status" value="1"/>
</dbReference>
<dbReference type="Pfam" id="PF00291">
    <property type="entry name" value="PALP"/>
    <property type="match status" value="1"/>
</dbReference>
<evidence type="ECO:0000256" key="1">
    <source>
        <dbReference type="ARBA" id="ARBA00001933"/>
    </source>
</evidence>
<evidence type="ECO:0000259" key="4">
    <source>
        <dbReference type="Pfam" id="PF00291"/>
    </source>
</evidence>
<evidence type="ECO:0000256" key="2">
    <source>
        <dbReference type="ARBA" id="ARBA00008639"/>
    </source>
</evidence>
<evidence type="ECO:0000313" key="5">
    <source>
        <dbReference type="EMBL" id="MEE4540462.1"/>
    </source>
</evidence>
<dbReference type="InterPro" id="IPR001926">
    <property type="entry name" value="TrpB-like_PALP"/>
</dbReference>
<dbReference type="PANTHER" id="PTHR43780:SF2">
    <property type="entry name" value="1-AMINOCYCLOPROPANE-1-CARBOXYLATE DEAMINASE-RELATED"/>
    <property type="match status" value="1"/>
</dbReference>
<accession>A0ABU7P5B0</accession>
<evidence type="ECO:0000313" key="6">
    <source>
        <dbReference type="Proteomes" id="UP001344658"/>
    </source>
</evidence>
<feature type="domain" description="Tryptophan synthase beta chain-like PALP" evidence="4">
    <location>
        <begin position="11"/>
        <end position="327"/>
    </location>
</feature>
<dbReference type="Gene3D" id="3.40.50.1100">
    <property type="match status" value="2"/>
</dbReference>
<keyword evidence="6" id="KW-1185">Reference proteome</keyword>
<reference evidence="5 6" key="1">
    <citation type="submission" date="2023-12" db="EMBL/GenBank/DDBJ databases">
        <title>Streptomyces sp. V4-01.</title>
        <authorList>
            <person name="Somphong A."/>
            <person name="Phongsopitanun W."/>
        </authorList>
    </citation>
    <scope>NUCLEOTIDE SEQUENCE [LARGE SCALE GENOMIC DNA]</scope>
    <source>
        <strain evidence="5 6">V4-01</strain>
    </source>
</reference>
<organism evidence="5 6">
    <name type="scientific">Actinacidiphila polyblastidii</name>
    <dbReference type="NCBI Taxonomy" id="3110430"/>
    <lineage>
        <taxon>Bacteria</taxon>
        <taxon>Bacillati</taxon>
        <taxon>Actinomycetota</taxon>
        <taxon>Actinomycetes</taxon>
        <taxon>Kitasatosporales</taxon>
        <taxon>Streptomycetaceae</taxon>
        <taxon>Actinacidiphila</taxon>
    </lineage>
</organism>
<dbReference type="RefSeq" id="WP_330792200.1">
    <property type="nucleotide sequence ID" value="NZ_JAZEWV010000001.1"/>
</dbReference>
<comment type="similarity">
    <text evidence="2">Belongs to the ACC deaminase/D-cysteine desulfhydrase family.</text>
</comment>
<comment type="cofactor">
    <cofactor evidence="1">
        <name>pyridoxal 5'-phosphate</name>
        <dbReference type="ChEBI" id="CHEBI:597326"/>
    </cofactor>
</comment>
<dbReference type="InterPro" id="IPR036052">
    <property type="entry name" value="TrpB-like_PALP_sf"/>
</dbReference>
<evidence type="ECO:0000256" key="3">
    <source>
        <dbReference type="ARBA" id="ARBA00022898"/>
    </source>
</evidence>
<dbReference type="PIRSF" id="PIRSF006278">
    <property type="entry name" value="ACCD_DCysDesulf"/>
    <property type="match status" value="1"/>
</dbReference>
<comment type="caution">
    <text evidence="5">The sequence shown here is derived from an EMBL/GenBank/DDBJ whole genome shotgun (WGS) entry which is preliminary data.</text>
</comment>
<dbReference type="Proteomes" id="UP001344658">
    <property type="component" value="Unassembled WGS sequence"/>
</dbReference>
<proteinExistence type="inferred from homology"/>
<dbReference type="EMBL" id="JAZEWV010000001">
    <property type="protein sequence ID" value="MEE4540462.1"/>
    <property type="molecule type" value="Genomic_DNA"/>
</dbReference>